<keyword evidence="4" id="KW-0804">Transcription</keyword>
<dbReference type="InterPro" id="IPR002197">
    <property type="entry name" value="HTH_Fis"/>
</dbReference>
<dbReference type="Gene3D" id="3.40.50.300">
    <property type="entry name" value="P-loop containing nucleotide triphosphate hydrolases"/>
    <property type="match status" value="1"/>
</dbReference>
<dbReference type="Pfam" id="PF25601">
    <property type="entry name" value="AAA_lid_14"/>
    <property type="match status" value="1"/>
</dbReference>
<proteinExistence type="predicted"/>
<dbReference type="GO" id="GO:0006355">
    <property type="term" value="P:regulation of DNA-templated transcription"/>
    <property type="evidence" value="ECO:0007669"/>
    <property type="project" value="InterPro"/>
</dbReference>
<evidence type="ECO:0000313" key="7">
    <source>
        <dbReference type="Proteomes" id="UP000198508"/>
    </source>
</evidence>
<evidence type="ECO:0000313" key="6">
    <source>
        <dbReference type="EMBL" id="SEU07884.1"/>
    </source>
</evidence>
<dbReference type="GO" id="GO:0005524">
    <property type="term" value="F:ATP binding"/>
    <property type="evidence" value="ECO:0007669"/>
    <property type="project" value="UniProtKB-KW"/>
</dbReference>
<dbReference type="Gene3D" id="1.10.8.60">
    <property type="match status" value="1"/>
</dbReference>
<dbReference type="Proteomes" id="UP000198508">
    <property type="component" value="Unassembled WGS sequence"/>
</dbReference>
<dbReference type="GO" id="GO:0000156">
    <property type="term" value="F:phosphorelay response regulator activity"/>
    <property type="evidence" value="ECO:0007669"/>
    <property type="project" value="InterPro"/>
</dbReference>
<evidence type="ECO:0000256" key="3">
    <source>
        <dbReference type="ARBA" id="ARBA00023015"/>
    </source>
</evidence>
<sequence>MEKTIRILGIAPYEALRAAMVKIAKNRPDLSVDIYLGNMKEGVDIAKFHQNENYDVIISRGATARLIKEEVHIPVISVDFSAYDILRTIKLAENYPYRYAVLGFPGITKGARILCDLLQKDMEIITIYHEEDAKEAIKDLKQRGISMVICGTVGENYAKKMGLASILVLSGDESVEAAFDQAVEMSYGYAYMRQRKTLYETILTGEPESLLLYDSKGSLFFSSWDAGHGDEAPAHLPELATMPPEGIERVQAVKNILFEISGKWVELDEHRYALFRIREAKMPVGAGRQGIFFFNRNQAESDYYNSFYAASGALGMMEGQINALAKTSQPVVITGEEGCGKDQIARYLYIHSPLRNNSFIMIDCELINDKSWAFLINSSGSPFGENNQTYYFKNLDRLPDNKYRQLEFVLLEQSLPQRNRVILTCVLDKNGKLPERILRFINQFSCSKIRLPSLRERMTEFSMLASLYMAKKNTELGKQILGFEPAALELLQNYDWPCNYTQLKRVLDALVGMTDTSYISQLHTSWLLSEEKSIYGSDSSQDAIDLNRTLYEINRDIINRELVRMKGNQTAVAKKLGISRTTLWRYAKE</sequence>
<reference evidence="7" key="1">
    <citation type="submission" date="2016-10" db="EMBL/GenBank/DDBJ databases">
        <authorList>
            <person name="Varghese N."/>
            <person name="Submissions S."/>
        </authorList>
    </citation>
    <scope>NUCLEOTIDE SEQUENCE [LARGE SCALE GENOMIC DNA]</scope>
    <source>
        <strain evidence="7">NLAE-zl-G277</strain>
    </source>
</reference>
<dbReference type="Gene3D" id="3.40.50.2300">
    <property type="match status" value="1"/>
</dbReference>
<dbReference type="AlphaFoldDB" id="A0A1I0JCT3"/>
<dbReference type="PANTHER" id="PTHR32071">
    <property type="entry name" value="TRANSCRIPTIONAL REGULATORY PROTEIN"/>
    <property type="match status" value="1"/>
</dbReference>
<feature type="domain" description="Sigma-54 factor interaction" evidence="5">
    <location>
        <begin position="307"/>
        <end position="512"/>
    </location>
</feature>
<dbReference type="Pfam" id="PF02954">
    <property type="entry name" value="HTH_8"/>
    <property type="match status" value="1"/>
</dbReference>
<accession>A0A1I0JCT3</accession>
<dbReference type="InterPro" id="IPR058031">
    <property type="entry name" value="AAA_lid_NorR"/>
</dbReference>
<protein>
    <submittedName>
        <fullName evidence="6">Regulatory protein, Fis family</fullName>
    </submittedName>
</protein>
<dbReference type="Gene3D" id="1.10.10.60">
    <property type="entry name" value="Homeodomain-like"/>
    <property type="match status" value="1"/>
</dbReference>
<evidence type="ECO:0000256" key="2">
    <source>
        <dbReference type="ARBA" id="ARBA00022840"/>
    </source>
</evidence>
<evidence type="ECO:0000256" key="1">
    <source>
        <dbReference type="ARBA" id="ARBA00022741"/>
    </source>
</evidence>
<keyword evidence="7" id="KW-1185">Reference proteome</keyword>
<dbReference type="RefSeq" id="WP_166435079.1">
    <property type="nucleotide sequence ID" value="NZ_FOIM01000028.1"/>
</dbReference>
<dbReference type="InterPro" id="IPR002078">
    <property type="entry name" value="Sigma_54_int"/>
</dbReference>
<gene>
    <name evidence="6" type="ORF">SAMN05216313_12876</name>
</gene>
<dbReference type="SUPFAM" id="SSF52540">
    <property type="entry name" value="P-loop containing nucleoside triphosphate hydrolases"/>
    <property type="match status" value="1"/>
</dbReference>
<dbReference type="InterPro" id="IPR010524">
    <property type="entry name" value="Sig_transdc_resp-reg_PrpR_N"/>
</dbReference>
<dbReference type="Pfam" id="PF06506">
    <property type="entry name" value="PrpR_N"/>
    <property type="match status" value="1"/>
</dbReference>
<keyword evidence="1" id="KW-0547">Nucleotide-binding</keyword>
<organism evidence="6 7">
    <name type="scientific">Enterocloster lavalensis</name>
    <dbReference type="NCBI Taxonomy" id="460384"/>
    <lineage>
        <taxon>Bacteria</taxon>
        <taxon>Bacillati</taxon>
        <taxon>Bacillota</taxon>
        <taxon>Clostridia</taxon>
        <taxon>Lachnospirales</taxon>
        <taxon>Lachnospiraceae</taxon>
        <taxon>Enterocloster</taxon>
    </lineage>
</organism>
<dbReference type="PROSITE" id="PS50045">
    <property type="entry name" value="SIGMA54_INTERACT_4"/>
    <property type="match status" value="1"/>
</dbReference>
<evidence type="ECO:0000256" key="4">
    <source>
        <dbReference type="ARBA" id="ARBA00023163"/>
    </source>
</evidence>
<dbReference type="InterPro" id="IPR027417">
    <property type="entry name" value="P-loop_NTPase"/>
</dbReference>
<dbReference type="EMBL" id="FOIM01000028">
    <property type="protein sequence ID" value="SEU07884.1"/>
    <property type="molecule type" value="Genomic_DNA"/>
</dbReference>
<dbReference type="GO" id="GO:0043565">
    <property type="term" value="F:sequence-specific DNA binding"/>
    <property type="evidence" value="ECO:0007669"/>
    <property type="project" value="InterPro"/>
</dbReference>
<dbReference type="InterPro" id="IPR009057">
    <property type="entry name" value="Homeodomain-like_sf"/>
</dbReference>
<keyword evidence="2" id="KW-0067">ATP-binding</keyword>
<dbReference type="SUPFAM" id="SSF46689">
    <property type="entry name" value="Homeodomain-like"/>
    <property type="match status" value="1"/>
</dbReference>
<dbReference type="SUPFAM" id="SSF159800">
    <property type="entry name" value="PrpR receptor domain-like"/>
    <property type="match status" value="1"/>
</dbReference>
<evidence type="ECO:0000259" key="5">
    <source>
        <dbReference type="PROSITE" id="PS50045"/>
    </source>
</evidence>
<dbReference type="Gene3D" id="3.40.50.10660">
    <property type="entry name" value="PrpR receptor domain-like"/>
    <property type="match status" value="1"/>
</dbReference>
<name>A0A1I0JCT3_9FIRM</name>
<dbReference type="Pfam" id="PF14532">
    <property type="entry name" value="Sigma54_activ_2"/>
    <property type="match status" value="1"/>
</dbReference>
<keyword evidence="3" id="KW-0805">Transcription regulation</keyword>
<dbReference type="STRING" id="460384.SAMN05216313_12876"/>